<reference evidence="3" key="1">
    <citation type="submission" date="2023-08" db="EMBL/GenBank/DDBJ databases">
        <title>A de novo genome assembly of Solanum verrucosum Schlechtendal, a Mexican diploid species geographically isolated from the other diploid A-genome species in potato relatives.</title>
        <authorList>
            <person name="Hosaka K."/>
        </authorList>
    </citation>
    <scope>NUCLEOTIDE SEQUENCE</scope>
    <source>
        <tissue evidence="3">Young leaves</tissue>
    </source>
</reference>
<feature type="region of interest" description="Disordered" evidence="1">
    <location>
        <begin position="229"/>
        <end position="259"/>
    </location>
</feature>
<feature type="compositionally biased region" description="Polar residues" evidence="1">
    <location>
        <begin position="250"/>
        <end position="259"/>
    </location>
</feature>
<name>A0AAF1A0B1_SOLVR</name>
<dbReference type="EMBL" id="CP133623">
    <property type="protein sequence ID" value="WMV58261.1"/>
    <property type="molecule type" value="Genomic_DNA"/>
</dbReference>
<evidence type="ECO:0000313" key="4">
    <source>
        <dbReference type="Proteomes" id="UP001234989"/>
    </source>
</evidence>
<gene>
    <name evidence="3" type="ORF">MTR67_051646</name>
</gene>
<organism evidence="3 4">
    <name type="scientific">Solanum verrucosum</name>
    <dbReference type="NCBI Taxonomy" id="315347"/>
    <lineage>
        <taxon>Eukaryota</taxon>
        <taxon>Viridiplantae</taxon>
        <taxon>Streptophyta</taxon>
        <taxon>Embryophyta</taxon>
        <taxon>Tracheophyta</taxon>
        <taxon>Spermatophyta</taxon>
        <taxon>Magnoliopsida</taxon>
        <taxon>eudicotyledons</taxon>
        <taxon>Gunneridae</taxon>
        <taxon>Pentapetalae</taxon>
        <taxon>asterids</taxon>
        <taxon>lamiids</taxon>
        <taxon>Solanales</taxon>
        <taxon>Solanaceae</taxon>
        <taxon>Solanoideae</taxon>
        <taxon>Solaneae</taxon>
        <taxon>Solanum</taxon>
    </lineage>
</organism>
<dbReference type="PANTHER" id="PTHR11439">
    <property type="entry name" value="GAG-POL-RELATED RETROTRANSPOSON"/>
    <property type="match status" value="1"/>
</dbReference>
<feature type="domain" description="Reverse transcriptase Ty1/copia-type" evidence="2">
    <location>
        <begin position="36"/>
        <end position="133"/>
    </location>
</feature>
<proteinExistence type="predicted"/>
<dbReference type="AlphaFoldDB" id="A0AAF1A0B1"/>
<dbReference type="InterPro" id="IPR013103">
    <property type="entry name" value="RVT_2"/>
</dbReference>
<evidence type="ECO:0000313" key="3">
    <source>
        <dbReference type="EMBL" id="WMV58261.1"/>
    </source>
</evidence>
<evidence type="ECO:0000259" key="2">
    <source>
        <dbReference type="Pfam" id="PF07727"/>
    </source>
</evidence>
<evidence type="ECO:0000256" key="1">
    <source>
        <dbReference type="SAM" id="MobiDB-lite"/>
    </source>
</evidence>
<dbReference type="Proteomes" id="UP001234989">
    <property type="component" value="Chromosome 12"/>
</dbReference>
<keyword evidence="4" id="KW-1185">Reference proteome</keyword>
<dbReference type="PANTHER" id="PTHR11439:SF483">
    <property type="entry name" value="PEPTIDE SYNTHASE GLIP-LIKE, PUTATIVE (AFU_ORTHOLOGUE AFUA_3G12920)-RELATED"/>
    <property type="match status" value="1"/>
</dbReference>
<dbReference type="CDD" id="cd09272">
    <property type="entry name" value="RNase_HI_RT_Ty1"/>
    <property type="match status" value="1"/>
</dbReference>
<accession>A0AAF1A0B1</accession>
<sequence>MATITSQIPPVTVKQACKDPQWRQAMQSEFDALMSNKTWDLIPPSDHQNIVEDKWIFCIKSKPNGSIERYKARLVAKGFTQRPGIDYVDTFSPIVKLITIRTVFAISIQTKWPLHQLDINNAFLQGTLTEELHETFERYIMDILQEFSMQDYQGVSTPLSTTGDHNDRTSTSTYVIYFGLAPISSSSKKQRTVAQSSTEAKNRVVAETNWLTNLLKELRISVDNALRKPPRPVVRTTDRESPRGPYLGEGQSTSAGRGSIHGQVTITDREPCRGSLVQVILLQFSKSGFQGVTLPFLILTSSKLSSNR</sequence>
<protein>
    <recommendedName>
        <fullName evidence="2">Reverse transcriptase Ty1/copia-type domain-containing protein</fullName>
    </recommendedName>
</protein>
<dbReference type="Pfam" id="PF07727">
    <property type="entry name" value="RVT_2"/>
    <property type="match status" value="1"/>
</dbReference>